<keyword evidence="2" id="KW-1185">Reference proteome</keyword>
<accession>A0A6G1D4J1</accession>
<sequence length="103" mass="10964">MGDLKTLIFYTAASFFHWGHHGPRSIDTGTSHEVWHDHAGPGCRRRGGEKTAPAMAMRCWASGVVETAEVVGVDEAVVVDDSCGGQRETGRVGGCYVVCVGES</sequence>
<dbReference type="EMBL" id="SPHZ02000007">
    <property type="protein sequence ID" value="KAF0907289.1"/>
    <property type="molecule type" value="Genomic_DNA"/>
</dbReference>
<evidence type="ECO:0000313" key="1">
    <source>
        <dbReference type="EMBL" id="KAF0907289.1"/>
    </source>
</evidence>
<name>A0A6G1D4J1_9ORYZ</name>
<reference evidence="1 2" key="1">
    <citation type="submission" date="2019-11" db="EMBL/GenBank/DDBJ databases">
        <title>Whole genome sequence of Oryza granulata.</title>
        <authorList>
            <person name="Li W."/>
        </authorList>
    </citation>
    <scope>NUCLEOTIDE SEQUENCE [LARGE SCALE GENOMIC DNA]</scope>
    <source>
        <strain evidence="2">cv. Menghai</strain>
        <tissue evidence="1">Leaf</tissue>
    </source>
</reference>
<dbReference type="OrthoDB" id="10643354at2759"/>
<evidence type="ECO:0000313" key="2">
    <source>
        <dbReference type="Proteomes" id="UP000479710"/>
    </source>
</evidence>
<gene>
    <name evidence="1" type="ORF">E2562_015790</name>
</gene>
<dbReference type="Proteomes" id="UP000479710">
    <property type="component" value="Unassembled WGS sequence"/>
</dbReference>
<proteinExistence type="predicted"/>
<dbReference type="AlphaFoldDB" id="A0A6G1D4J1"/>
<comment type="caution">
    <text evidence="1">The sequence shown here is derived from an EMBL/GenBank/DDBJ whole genome shotgun (WGS) entry which is preliminary data.</text>
</comment>
<organism evidence="1 2">
    <name type="scientific">Oryza meyeriana var. granulata</name>
    <dbReference type="NCBI Taxonomy" id="110450"/>
    <lineage>
        <taxon>Eukaryota</taxon>
        <taxon>Viridiplantae</taxon>
        <taxon>Streptophyta</taxon>
        <taxon>Embryophyta</taxon>
        <taxon>Tracheophyta</taxon>
        <taxon>Spermatophyta</taxon>
        <taxon>Magnoliopsida</taxon>
        <taxon>Liliopsida</taxon>
        <taxon>Poales</taxon>
        <taxon>Poaceae</taxon>
        <taxon>BOP clade</taxon>
        <taxon>Oryzoideae</taxon>
        <taxon>Oryzeae</taxon>
        <taxon>Oryzinae</taxon>
        <taxon>Oryza</taxon>
        <taxon>Oryza meyeriana</taxon>
    </lineage>
</organism>
<protein>
    <submittedName>
        <fullName evidence="1">Uncharacterized protein</fullName>
    </submittedName>
</protein>